<gene>
    <name evidence="2" type="ORF">Pla8534_40770</name>
</gene>
<feature type="coiled-coil region" evidence="1">
    <location>
        <begin position="288"/>
        <end position="363"/>
    </location>
</feature>
<name>A0A518DWP3_9BACT</name>
<keyword evidence="3" id="KW-1185">Reference proteome</keyword>
<keyword evidence="1" id="KW-0175">Coiled coil</keyword>
<dbReference type="KEGG" id="lcre:Pla8534_40770"/>
<dbReference type="EMBL" id="CP036433">
    <property type="protein sequence ID" value="QDU96258.1"/>
    <property type="molecule type" value="Genomic_DNA"/>
</dbReference>
<evidence type="ECO:0000313" key="2">
    <source>
        <dbReference type="EMBL" id="QDU96258.1"/>
    </source>
</evidence>
<protein>
    <recommendedName>
        <fullName evidence="4">Chromosome partition protein Smc</fullName>
    </recommendedName>
</protein>
<dbReference type="OrthoDB" id="180544at2"/>
<evidence type="ECO:0000256" key="1">
    <source>
        <dbReference type="SAM" id="Coils"/>
    </source>
</evidence>
<dbReference type="AlphaFoldDB" id="A0A518DWP3"/>
<accession>A0A518DWP3</accession>
<feature type="coiled-coil region" evidence="1">
    <location>
        <begin position="476"/>
        <end position="503"/>
    </location>
</feature>
<evidence type="ECO:0008006" key="4">
    <source>
        <dbReference type="Google" id="ProtNLM"/>
    </source>
</evidence>
<sequence length="652" mass="73829">MPNLLLFDDDAPEVADQANGRSEPVIWLRRLKIVEELRPDADVVREITFRRGMNVIATAIHPGDPKVVTVGHSVGKSLLTRLIRYCFGEASYTDRIERGRIFNFLPHGFVIAEIVLKGQRWHVARPMGLDPAVSASWCGAEEPDLFERSDRRPYRDFQTAVSEAIMTDLPKVQLPKAQRRIEWLDLLGWLSPDQQCGHKSHVRWRPGGSDPGSRGLTIEDNHVVVRAVMDLLSPEDSGLISAHKNLLRQQGLLTRETELARALVDARSKDAMAAAGDLAVEMEGALHASLLEGLAKEKRESLERLLNEFPEDDPVEKWLEGDNEIQRTIGETNQKLAAEKTDLEVAENELEILETGEQELLEQAELGEWCRLFLTKKEAMKAGCPGNAHLEPGASDPHKEQRIRELKSIITRCGESIGSLEKQMEELEKEAEFSREKLREAREKVVNRRRPLQQKIEQYRRIEVLASTFRAADEHVEGLIGQRQSLREQIDESKERRRAADLRYRTNLEIMSSHFRFALSRIMGQKMSGDIRINAQGIVPHPSPEARSHGIALGTSSLVYAFDLACLAASIAGLGSHPRFQLHDSPRDADMEEPLYHRLFELVGEIESRFAFDQAPFQYIITTTTRAPDAFNKKPFLRLMLDAREKEGLLLK</sequence>
<proteinExistence type="predicted"/>
<feature type="coiled-coil region" evidence="1">
    <location>
        <begin position="410"/>
        <end position="444"/>
    </location>
</feature>
<dbReference type="RefSeq" id="WP_145054905.1">
    <property type="nucleotide sequence ID" value="NZ_CP036433.1"/>
</dbReference>
<dbReference type="Proteomes" id="UP000317648">
    <property type="component" value="Chromosome"/>
</dbReference>
<reference evidence="2 3" key="1">
    <citation type="submission" date="2019-02" db="EMBL/GenBank/DDBJ databases">
        <title>Deep-cultivation of Planctomycetes and their phenomic and genomic characterization uncovers novel biology.</title>
        <authorList>
            <person name="Wiegand S."/>
            <person name="Jogler M."/>
            <person name="Boedeker C."/>
            <person name="Pinto D."/>
            <person name="Vollmers J."/>
            <person name="Rivas-Marin E."/>
            <person name="Kohn T."/>
            <person name="Peeters S.H."/>
            <person name="Heuer A."/>
            <person name="Rast P."/>
            <person name="Oberbeckmann S."/>
            <person name="Bunk B."/>
            <person name="Jeske O."/>
            <person name="Meyerdierks A."/>
            <person name="Storesund J.E."/>
            <person name="Kallscheuer N."/>
            <person name="Luecker S."/>
            <person name="Lage O.M."/>
            <person name="Pohl T."/>
            <person name="Merkel B.J."/>
            <person name="Hornburger P."/>
            <person name="Mueller R.-W."/>
            <person name="Bruemmer F."/>
            <person name="Labrenz M."/>
            <person name="Spormann A.M."/>
            <person name="Op den Camp H."/>
            <person name="Overmann J."/>
            <person name="Amann R."/>
            <person name="Jetten M.S.M."/>
            <person name="Mascher T."/>
            <person name="Medema M.H."/>
            <person name="Devos D.P."/>
            <person name="Kaster A.-K."/>
            <person name="Ovreas L."/>
            <person name="Rohde M."/>
            <person name="Galperin M.Y."/>
            <person name="Jogler C."/>
        </authorList>
    </citation>
    <scope>NUCLEOTIDE SEQUENCE [LARGE SCALE GENOMIC DNA]</scope>
    <source>
        <strain evidence="2 3">Pla85_3_4</strain>
    </source>
</reference>
<organism evidence="2 3">
    <name type="scientific">Lignipirellula cremea</name>
    <dbReference type="NCBI Taxonomy" id="2528010"/>
    <lineage>
        <taxon>Bacteria</taxon>
        <taxon>Pseudomonadati</taxon>
        <taxon>Planctomycetota</taxon>
        <taxon>Planctomycetia</taxon>
        <taxon>Pirellulales</taxon>
        <taxon>Pirellulaceae</taxon>
        <taxon>Lignipirellula</taxon>
    </lineage>
</organism>
<evidence type="ECO:0000313" key="3">
    <source>
        <dbReference type="Proteomes" id="UP000317648"/>
    </source>
</evidence>